<keyword evidence="3" id="KW-1185">Reference proteome</keyword>
<dbReference type="AlphaFoldDB" id="A0AAD9XGM7"/>
<dbReference type="Pfam" id="PF20451">
    <property type="entry name" value="Calmod_bind_M"/>
    <property type="match status" value="1"/>
</dbReference>
<organism evidence="2 3">
    <name type="scientific">Dipteronia dyeriana</name>
    <dbReference type="NCBI Taxonomy" id="168575"/>
    <lineage>
        <taxon>Eukaryota</taxon>
        <taxon>Viridiplantae</taxon>
        <taxon>Streptophyta</taxon>
        <taxon>Embryophyta</taxon>
        <taxon>Tracheophyta</taxon>
        <taxon>Spermatophyta</taxon>
        <taxon>Magnoliopsida</taxon>
        <taxon>eudicotyledons</taxon>
        <taxon>Gunneridae</taxon>
        <taxon>Pentapetalae</taxon>
        <taxon>rosids</taxon>
        <taxon>malvids</taxon>
        <taxon>Sapindales</taxon>
        <taxon>Sapindaceae</taxon>
        <taxon>Hippocastanoideae</taxon>
        <taxon>Acereae</taxon>
        <taxon>Dipteronia</taxon>
    </lineage>
</organism>
<dbReference type="EMBL" id="JANJYI010000002">
    <property type="protein sequence ID" value="KAK2658998.1"/>
    <property type="molecule type" value="Genomic_DNA"/>
</dbReference>
<feature type="domain" description="Calmodulin binding protein central" evidence="1">
    <location>
        <begin position="41"/>
        <end position="97"/>
    </location>
</feature>
<dbReference type="Proteomes" id="UP001280121">
    <property type="component" value="Unassembled WGS sequence"/>
</dbReference>
<protein>
    <recommendedName>
        <fullName evidence="1">Calmodulin binding protein central domain-containing protein</fullName>
    </recommendedName>
</protein>
<gene>
    <name evidence="2" type="ORF">Ddye_005531</name>
</gene>
<dbReference type="InterPro" id="IPR046830">
    <property type="entry name" value="Calmod_bind_M"/>
</dbReference>
<comment type="caution">
    <text evidence="2">The sequence shown here is derived from an EMBL/GenBank/DDBJ whole genome shotgun (WGS) entry which is preliminary data.</text>
</comment>
<evidence type="ECO:0000313" key="2">
    <source>
        <dbReference type="EMBL" id="KAK2658998.1"/>
    </source>
</evidence>
<evidence type="ECO:0000259" key="1">
    <source>
        <dbReference type="Pfam" id="PF20451"/>
    </source>
</evidence>
<accession>A0AAD9XGM7</accession>
<reference evidence="2" key="1">
    <citation type="journal article" date="2023" name="Plant J.">
        <title>Genome sequences and population genomics provide insights into the demographic history, inbreeding, and mutation load of two 'living fossil' tree species of Dipteronia.</title>
        <authorList>
            <person name="Feng Y."/>
            <person name="Comes H.P."/>
            <person name="Chen J."/>
            <person name="Zhu S."/>
            <person name="Lu R."/>
            <person name="Zhang X."/>
            <person name="Li P."/>
            <person name="Qiu J."/>
            <person name="Olsen K.M."/>
            <person name="Qiu Y."/>
        </authorList>
    </citation>
    <scope>NUCLEOTIDE SEQUENCE</scope>
    <source>
        <strain evidence="2">KIB01</strain>
    </source>
</reference>
<proteinExistence type="predicted"/>
<name>A0AAD9XGM7_9ROSI</name>
<evidence type="ECO:0000313" key="3">
    <source>
        <dbReference type="Proteomes" id="UP001280121"/>
    </source>
</evidence>
<sequence length="169" mass="19404">MQKLKQDMEEIKREMQEIKEMIGTLTPPADRDMNPRLVPSLDDQVRHLKMITRGDTGLIDNNIQTVRNFMQMYKTKPIKLREILKDCSDSGQEVIVHMSSCIVDDENLNASTNPFLIPKTPLHHEFPLPHQGIYNLYHIKGNFKILCYLKPTILKGSGSAGMQNNDSNR</sequence>